<sequence length="103" mass="11753">MRIEPLTTALFFSPKLQLLLWKTMLFERSKRSMDEMKIGSKFTTSIISKLASLAIRKKFGYDVKLNLNEVKATVVDGKTHVHLDIDADLEKDELTKILKSIGL</sequence>
<reference evidence="1 2" key="1">
    <citation type="submission" date="2007-08" db="EMBL/GenBank/DDBJ databases">
        <title>Draft genome sequence of Clostridium leptum (DSM 753).</title>
        <authorList>
            <person name="Sudarsanam P."/>
            <person name="Ley R."/>
            <person name="Guruge J."/>
            <person name="Turnbaugh P.J."/>
            <person name="Mahowald M."/>
            <person name="Liep D."/>
            <person name="Gordon J."/>
        </authorList>
    </citation>
    <scope>NUCLEOTIDE SEQUENCE [LARGE SCALE GENOMIC DNA]</scope>
    <source>
        <strain evidence="1 2">DSM 753</strain>
    </source>
</reference>
<accession>A7VS19</accession>
<proteinExistence type="predicted"/>
<dbReference type="eggNOG" id="ENOG5033ZFX">
    <property type="taxonomic scope" value="Bacteria"/>
</dbReference>
<dbReference type="HOGENOM" id="CLU_178332_0_0_9"/>
<evidence type="ECO:0000313" key="2">
    <source>
        <dbReference type="Proteomes" id="UP000003490"/>
    </source>
</evidence>
<comment type="caution">
    <text evidence="1">The sequence shown here is derived from an EMBL/GenBank/DDBJ whole genome shotgun (WGS) entry which is preliminary data.</text>
</comment>
<dbReference type="EMBL" id="ABCB02000017">
    <property type="protein sequence ID" value="EDO61849.1"/>
    <property type="molecule type" value="Genomic_DNA"/>
</dbReference>
<gene>
    <name evidence="1" type="ORF">CLOLEP_01356</name>
</gene>
<protein>
    <submittedName>
        <fullName evidence="1">Uncharacterized protein</fullName>
    </submittedName>
</protein>
<evidence type="ECO:0000313" key="1">
    <source>
        <dbReference type="EMBL" id="EDO61849.1"/>
    </source>
</evidence>
<dbReference type="AlphaFoldDB" id="A7VS19"/>
<name>A7VS19_9FIRM</name>
<dbReference type="Proteomes" id="UP000003490">
    <property type="component" value="Unassembled WGS sequence"/>
</dbReference>
<organism evidence="1 2">
    <name type="scientific">[Clostridium] leptum DSM 753</name>
    <dbReference type="NCBI Taxonomy" id="428125"/>
    <lineage>
        <taxon>Bacteria</taxon>
        <taxon>Bacillati</taxon>
        <taxon>Bacillota</taxon>
        <taxon>Clostridia</taxon>
        <taxon>Eubacteriales</taxon>
        <taxon>Oscillospiraceae</taxon>
        <taxon>Oscillospiraceae incertae sedis</taxon>
    </lineage>
</organism>
<reference evidence="1 2" key="2">
    <citation type="submission" date="2007-08" db="EMBL/GenBank/DDBJ databases">
        <authorList>
            <person name="Fulton L."/>
            <person name="Clifton S."/>
            <person name="Fulton B."/>
            <person name="Xu J."/>
            <person name="Minx P."/>
            <person name="Pepin K.H."/>
            <person name="Johnson M."/>
            <person name="Thiruvilangam P."/>
            <person name="Bhonagiri V."/>
            <person name="Nash W.E."/>
            <person name="Wang C."/>
            <person name="Mardis E.R."/>
            <person name="Wilson R.K."/>
        </authorList>
    </citation>
    <scope>NUCLEOTIDE SEQUENCE [LARGE SCALE GENOMIC DNA]</scope>
    <source>
        <strain evidence="1 2">DSM 753</strain>
    </source>
</reference>